<protein>
    <recommendedName>
        <fullName evidence="1">RNA helicase</fullName>
        <ecNumber evidence="1">3.6.4.13</ecNumber>
    </recommendedName>
</protein>
<dbReference type="PROSITE" id="PS51194">
    <property type="entry name" value="HELICASE_CTER"/>
    <property type="match status" value="1"/>
</dbReference>
<dbReference type="InterPro" id="IPR056329">
    <property type="entry name" value="CON_HrpB"/>
</dbReference>
<dbReference type="InterPro" id="IPR013689">
    <property type="entry name" value="RNA_helicase_ATP-dep_HrpB_C"/>
</dbReference>
<dbReference type="InterPro" id="IPR048333">
    <property type="entry name" value="HA2_WH"/>
</dbReference>
<dbReference type="Gene3D" id="3.40.50.300">
    <property type="entry name" value="P-loop containing nucleotide triphosphate hydrolases"/>
    <property type="match status" value="2"/>
</dbReference>
<dbReference type="PANTHER" id="PTHR43519:SF1">
    <property type="entry name" value="ATP-DEPENDENT RNA HELICASE HRPB"/>
    <property type="match status" value="1"/>
</dbReference>
<proteinExistence type="predicted"/>
<dbReference type="Pfam" id="PF08482">
    <property type="entry name" value="HrpB_C"/>
    <property type="match status" value="1"/>
</dbReference>
<organism evidence="9 10">
    <name type="scientific">Propionibacterium ruminifibrarum</name>
    <dbReference type="NCBI Taxonomy" id="1962131"/>
    <lineage>
        <taxon>Bacteria</taxon>
        <taxon>Bacillati</taxon>
        <taxon>Actinomycetota</taxon>
        <taxon>Actinomycetes</taxon>
        <taxon>Propionibacteriales</taxon>
        <taxon>Propionibacteriaceae</taxon>
        <taxon>Propionibacterium</taxon>
    </lineage>
</organism>
<dbReference type="GO" id="GO:0005524">
    <property type="term" value="F:ATP binding"/>
    <property type="evidence" value="ECO:0007669"/>
    <property type="project" value="UniProtKB-KW"/>
</dbReference>
<feature type="region of interest" description="Disordered" evidence="6">
    <location>
        <begin position="509"/>
        <end position="543"/>
    </location>
</feature>
<dbReference type="PROSITE" id="PS00690">
    <property type="entry name" value="DEAH_ATP_HELICASE"/>
    <property type="match status" value="1"/>
</dbReference>
<evidence type="ECO:0000256" key="3">
    <source>
        <dbReference type="ARBA" id="ARBA00022801"/>
    </source>
</evidence>
<dbReference type="Pfam" id="PF24473">
    <property type="entry name" value="CON_HrpB"/>
    <property type="match status" value="1"/>
</dbReference>
<feature type="domain" description="Helicase ATP-binding" evidence="7">
    <location>
        <begin position="31"/>
        <end position="198"/>
    </location>
</feature>
<dbReference type="Pfam" id="PF04408">
    <property type="entry name" value="WHD_HA2"/>
    <property type="match status" value="1"/>
</dbReference>
<feature type="region of interest" description="Disordered" evidence="6">
    <location>
        <begin position="848"/>
        <end position="871"/>
    </location>
</feature>
<keyword evidence="10" id="KW-1185">Reference proteome</keyword>
<dbReference type="Pfam" id="PF00270">
    <property type="entry name" value="DEAD"/>
    <property type="match status" value="1"/>
</dbReference>
<dbReference type="EMBL" id="OMOH01000004">
    <property type="protein sequence ID" value="SPF68276.1"/>
    <property type="molecule type" value="Genomic_DNA"/>
</dbReference>
<dbReference type="InterPro" id="IPR011545">
    <property type="entry name" value="DEAD/DEAH_box_helicase_dom"/>
</dbReference>
<dbReference type="GO" id="GO:0016787">
    <property type="term" value="F:hydrolase activity"/>
    <property type="evidence" value="ECO:0007669"/>
    <property type="project" value="UniProtKB-KW"/>
</dbReference>
<dbReference type="SMART" id="SM00847">
    <property type="entry name" value="HA2"/>
    <property type="match status" value="1"/>
</dbReference>
<dbReference type="PROSITE" id="PS51192">
    <property type="entry name" value="HELICASE_ATP_BIND_1"/>
    <property type="match status" value="1"/>
</dbReference>
<evidence type="ECO:0000256" key="4">
    <source>
        <dbReference type="ARBA" id="ARBA00022806"/>
    </source>
</evidence>
<dbReference type="InterPro" id="IPR001650">
    <property type="entry name" value="Helicase_C-like"/>
</dbReference>
<dbReference type="Pfam" id="PF00271">
    <property type="entry name" value="Helicase_C"/>
    <property type="match status" value="1"/>
</dbReference>
<dbReference type="SMART" id="SM00490">
    <property type="entry name" value="HELICc"/>
    <property type="match status" value="1"/>
</dbReference>
<evidence type="ECO:0000313" key="10">
    <source>
        <dbReference type="Proteomes" id="UP000265962"/>
    </source>
</evidence>
<evidence type="ECO:0000313" key="9">
    <source>
        <dbReference type="EMBL" id="SPF68276.1"/>
    </source>
</evidence>
<dbReference type="AlphaFoldDB" id="A0A375I0E5"/>
<evidence type="ECO:0000259" key="7">
    <source>
        <dbReference type="PROSITE" id="PS51192"/>
    </source>
</evidence>
<dbReference type="GO" id="GO:0003724">
    <property type="term" value="F:RNA helicase activity"/>
    <property type="evidence" value="ECO:0007669"/>
    <property type="project" value="UniProtKB-EC"/>
</dbReference>
<dbReference type="InterPro" id="IPR007502">
    <property type="entry name" value="Helicase-assoc_dom"/>
</dbReference>
<keyword evidence="3 9" id="KW-0378">Hydrolase</keyword>
<dbReference type="CDD" id="cd18791">
    <property type="entry name" value="SF2_C_RHA"/>
    <property type="match status" value="1"/>
</dbReference>
<reference evidence="10" key="1">
    <citation type="submission" date="2018-02" db="EMBL/GenBank/DDBJ databases">
        <authorList>
            <person name="Hornung B."/>
        </authorList>
    </citation>
    <scope>NUCLEOTIDE SEQUENCE [LARGE SCALE GENOMIC DNA]</scope>
</reference>
<feature type="domain" description="Helicase C-terminal" evidence="8">
    <location>
        <begin position="235"/>
        <end position="395"/>
    </location>
</feature>
<dbReference type="PANTHER" id="PTHR43519">
    <property type="entry name" value="ATP-DEPENDENT RNA HELICASE HRPB"/>
    <property type="match status" value="1"/>
</dbReference>
<keyword evidence="4 9" id="KW-0347">Helicase</keyword>
<evidence type="ECO:0000256" key="2">
    <source>
        <dbReference type="ARBA" id="ARBA00022741"/>
    </source>
</evidence>
<name>A0A375I0E5_9ACTN</name>
<dbReference type="InterPro" id="IPR027417">
    <property type="entry name" value="P-loop_NTPase"/>
</dbReference>
<keyword evidence="5" id="KW-0067">ATP-binding</keyword>
<evidence type="ECO:0000256" key="1">
    <source>
        <dbReference type="ARBA" id="ARBA00012552"/>
    </source>
</evidence>
<evidence type="ECO:0000259" key="8">
    <source>
        <dbReference type="PROSITE" id="PS51194"/>
    </source>
</evidence>
<dbReference type="InterPro" id="IPR010225">
    <property type="entry name" value="HrpB"/>
</dbReference>
<dbReference type="Proteomes" id="UP000265962">
    <property type="component" value="Unassembled WGS sequence"/>
</dbReference>
<dbReference type="EC" id="3.6.4.13" evidence="1"/>
<dbReference type="SMART" id="SM00487">
    <property type="entry name" value="DEXDc"/>
    <property type="match status" value="1"/>
</dbReference>
<keyword evidence="2" id="KW-0547">Nucleotide-binding</keyword>
<evidence type="ECO:0000256" key="6">
    <source>
        <dbReference type="SAM" id="MobiDB-lite"/>
    </source>
</evidence>
<evidence type="ECO:0000256" key="5">
    <source>
        <dbReference type="ARBA" id="ARBA00022840"/>
    </source>
</evidence>
<dbReference type="InterPro" id="IPR014001">
    <property type="entry name" value="Helicase_ATP-bd"/>
</dbReference>
<sequence length="871" mass="90703">MAGAWQTSDVFDIATIAAGLPVGQRAPQLAGAAAAAGARLVVTAPPGSGKTTVVPAVLANVLEGLDPARPGRVVVTQPRRMAARAAARRLAHLAGVRLGREVGFTVRGQSRTSAATRVEFVTAGVLVNRLLGDPDMTGVGAIVLDEVHERDLDTDLAFAMAHDVAELRGDLTLAVMSATLDAGAWAELLGPAARVIDAPGALFDLEVSYAPVPGGAAASHRGRLSRAIAAHLAGLAEELAARTDGSVLVFVPTRRDVADLLGLIRVPGVETLGLSGAQSAREQDAVLAGGDVPRIIVATSVAESSLTVPGVRAVVDSGLSREPRFDAGRGVQGLVTIRESRAGAEQRAGRAARLGPGTAVRCFGADEWAGMAAQATPQVRVADLSGAVLTLACWGDARGVSMALPDPLPAAGADRAVGLLQRLGALDAGERVTDLGRRLARIPAEPRLARALLDGADRVGARAAAQVVAMLAAEDAPADGDLVAQYRALAGGGTPRAREWARETARLAALASRPEPGAPADRTEPPAGGDETGAGRPQTSPSSRAIGLVTALAHPEWIARRRADGRSFLTVAGTGADVPPGPLGRHEWLAIGRLSRVETGRTNTSGSLVRAAAPIDEATALAAGPAVDESTALSWDRGSGRIRGRVERRLGAIVLSSTPCTPRPQEQEAFAVEQLAVQGLGLDGPGLLRWSDAALALRDRLAFVHRARGGPWPDMSAESLAARAPAWLAHRLGVCSSTYDVDMAEALRELLDWRRLAELDQIAPERVEVPTGSRIRVRYPAAGTDGPPVLSVKLQECFGMRDGPSIAGVPVLMELLSPARRPLALTDDLASFWVNVYPQVRAENRGRYAKHPWPQDPLTAPARRGTTRSGR</sequence>
<dbReference type="Gene3D" id="1.20.120.1080">
    <property type="match status" value="1"/>
</dbReference>
<accession>A0A375I0E5</accession>
<dbReference type="InterPro" id="IPR002464">
    <property type="entry name" value="DNA/RNA_helicase_DEAH_CS"/>
</dbReference>
<gene>
    <name evidence="9" type="ORF">PROPJV5_1219</name>
</gene>
<dbReference type="NCBIfam" id="TIGR01970">
    <property type="entry name" value="DEAH_box_HrpB"/>
    <property type="match status" value="1"/>
</dbReference>
<dbReference type="GO" id="GO:0003676">
    <property type="term" value="F:nucleic acid binding"/>
    <property type="evidence" value="ECO:0007669"/>
    <property type="project" value="InterPro"/>
</dbReference>
<dbReference type="SUPFAM" id="SSF52540">
    <property type="entry name" value="P-loop containing nucleoside triphosphate hydrolases"/>
    <property type="match status" value="1"/>
</dbReference>
<dbReference type="PIRSF" id="PIRSF005496">
    <property type="entry name" value="ATP_hel_hrpB"/>
    <property type="match status" value="1"/>
</dbReference>